<keyword evidence="2" id="KW-0812">Transmembrane</keyword>
<evidence type="ECO:0000256" key="1">
    <source>
        <dbReference type="ARBA" id="ARBA00004167"/>
    </source>
</evidence>
<dbReference type="PANTHER" id="PTHR30168">
    <property type="entry name" value="PUTATIVE MEMBRANE PROTEIN YPFJ"/>
    <property type="match status" value="1"/>
</dbReference>
<evidence type="ECO:0000313" key="7">
    <source>
        <dbReference type="Proteomes" id="UP001501705"/>
    </source>
</evidence>
<feature type="region of interest" description="Disordered" evidence="5">
    <location>
        <begin position="1"/>
        <end position="155"/>
    </location>
</feature>
<feature type="compositionally biased region" description="Polar residues" evidence="5">
    <location>
        <begin position="77"/>
        <end position="121"/>
    </location>
</feature>
<protein>
    <recommendedName>
        <fullName evidence="8">Neutral zinc metallopeptidase</fullName>
    </recommendedName>
</protein>
<comment type="caution">
    <text evidence="6">The sequence shown here is derived from an EMBL/GenBank/DDBJ whole genome shotgun (WGS) entry which is preliminary data.</text>
</comment>
<dbReference type="EMBL" id="BAAAPH010000008">
    <property type="protein sequence ID" value="GAA1572110.1"/>
    <property type="molecule type" value="Genomic_DNA"/>
</dbReference>
<evidence type="ECO:0008006" key="8">
    <source>
        <dbReference type="Google" id="ProtNLM"/>
    </source>
</evidence>
<dbReference type="PANTHER" id="PTHR30168:SF0">
    <property type="entry name" value="INNER MEMBRANE PROTEIN"/>
    <property type="match status" value="1"/>
</dbReference>
<reference evidence="6 7" key="1">
    <citation type="journal article" date="2019" name="Int. J. Syst. Evol. Microbiol.">
        <title>The Global Catalogue of Microorganisms (GCM) 10K type strain sequencing project: providing services to taxonomists for standard genome sequencing and annotation.</title>
        <authorList>
            <consortium name="The Broad Institute Genomics Platform"/>
            <consortium name="The Broad Institute Genome Sequencing Center for Infectious Disease"/>
            <person name="Wu L."/>
            <person name="Ma J."/>
        </authorList>
    </citation>
    <scope>NUCLEOTIDE SEQUENCE [LARGE SCALE GENOMIC DNA]</scope>
    <source>
        <strain evidence="6 7">JCM 15572</strain>
    </source>
</reference>
<name>A0ABN2DAM1_9ACTN</name>
<dbReference type="InterPro" id="IPR007343">
    <property type="entry name" value="Uncharacterised_pept_Zn_put"/>
</dbReference>
<organism evidence="6 7">
    <name type="scientific">Kribbella hippodromi</name>
    <dbReference type="NCBI Taxonomy" id="434347"/>
    <lineage>
        <taxon>Bacteria</taxon>
        <taxon>Bacillati</taxon>
        <taxon>Actinomycetota</taxon>
        <taxon>Actinomycetes</taxon>
        <taxon>Propionibacteriales</taxon>
        <taxon>Kribbellaceae</taxon>
        <taxon>Kribbella</taxon>
    </lineage>
</organism>
<proteinExistence type="predicted"/>
<sequence length="455" mass="49208">MAGSQPLVLSGGQAGALGRARSVAVEDAPVRRKARPLPTEPGTTSEYTGPPAAPLTDAPRAPLTGTRRVGGSRPTGWATTASRPGTRSTDWQSTPSRSTDWQSTPSRSTPWQTDQSRSTAWQADAPRSTAWPADRARAGAQYSATPPPVKPPRQHSRKVVGALTALVLVMLTGATFAGVKLIDSYGSRVDNPLAQPSVRKSQAPIPTLPDPTVTVTVPGIPDLVRLQKNELYKVGTMASVNCKESSSKPSTRAAVLQYYRTILSCLDRAWSPIVKKAGYDFQPVSLVQQVRGSKSGCTRDLAGVFYCESELAISIDWQTDVENYRDDALGTRMWMLEAVSTIYGHHIQHLTQIMTAELSREGWAKSPSERLEWNRRRQLQAGCLGGVFVGANRKSLGLTGAKYEAWEEQVKLVGDDKGARTQGSYKNNWLWIEAGFKSANPGSCNTFSAPAAKVS</sequence>
<evidence type="ECO:0000256" key="5">
    <source>
        <dbReference type="SAM" id="MobiDB-lite"/>
    </source>
</evidence>
<keyword evidence="3" id="KW-1133">Transmembrane helix</keyword>
<evidence type="ECO:0000256" key="3">
    <source>
        <dbReference type="ARBA" id="ARBA00022989"/>
    </source>
</evidence>
<comment type="subcellular location">
    <subcellularLocation>
        <location evidence="1">Membrane</location>
        <topology evidence="1">Single-pass membrane protein</topology>
    </subcellularLocation>
</comment>
<gene>
    <name evidence="6" type="ORF">GCM10009804_30530</name>
</gene>
<dbReference type="Proteomes" id="UP001501705">
    <property type="component" value="Unassembled WGS sequence"/>
</dbReference>
<dbReference type="Pfam" id="PF04228">
    <property type="entry name" value="Zn_peptidase"/>
    <property type="match status" value="1"/>
</dbReference>
<keyword evidence="4" id="KW-0472">Membrane</keyword>
<keyword evidence="7" id="KW-1185">Reference proteome</keyword>
<evidence type="ECO:0000256" key="4">
    <source>
        <dbReference type="ARBA" id="ARBA00023136"/>
    </source>
</evidence>
<evidence type="ECO:0000313" key="6">
    <source>
        <dbReference type="EMBL" id="GAA1572110.1"/>
    </source>
</evidence>
<accession>A0ABN2DAM1</accession>
<evidence type="ECO:0000256" key="2">
    <source>
        <dbReference type="ARBA" id="ARBA00022692"/>
    </source>
</evidence>